<dbReference type="PROSITE" id="PS00550">
    <property type="entry name" value="HEMERYTHRINS"/>
    <property type="match status" value="1"/>
</dbReference>
<evidence type="ECO:0000256" key="1">
    <source>
        <dbReference type="ARBA" id="ARBA00010587"/>
    </source>
</evidence>
<organism evidence="5">
    <name type="scientific">hydrothermal vent metagenome</name>
    <dbReference type="NCBI Taxonomy" id="652676"/>
    <lineage>
        <taxon>unclassified sequences</taxon>
        <taxon>metagenomes</taxon>
        <taxon>ecological metagenomes</taxon>
    </lineage>
</organism>
<dbReference type="NCBIfam" id="TIGR02481">
    <property type="entry name" value="hemeryth_dom"/>
    <property type="match status" value="1"/>
</dbReference>
<dbReference type="InterPro" id="IPR012827">
    <property type="entry name" value="Hemerythrin_metal-bd"/>
</dbReference>
<accession>A0A1W1BC25</accession>
<dbReference type="PANTHER" id="PTHR37164:SF1">
    <property type="entry name" value="BACTERIOHEMERYTHRIN"/>
    <property type="match status" value="1"/>
</dbReference>
<gene>
    <name evidence="5" type="ORF">MNB_SM-4-494</name>
</gene>
<comment type="similarity">
    <text evidence="1">Belongs to the hemerythrin family.</text>
</comment>
<dbReference type="EMBL" id="FPHF01000011">
    <property type="protein sequence ID" value="SFV51094.1"/>
    <property type="molecule type" value="Genomic_DNA"/>
</dbReference>
<dbReference type="PANTHER" id="PTHR37164">
    <property type="entry name" value="BACTERIOHEMERYTHRIN"/>
    <property type="match status" value="1"/>
</dbReference>
<feature type="domain" description="Hemerythrin-like" evidence="4">
    <location>
        <begin position="25"/>
        <end position="120"/>
    </location>
</feature>
<dbReference type="InterPro" id="IPR016131">
    <property type="entry name" value="Haemerythrin_Fe_BS"/>
</dbReference>
<dbReference type="SUPFAM" id="SSF47188">
    <property type="entry name" value="Hemerythrin-like"/>
    <property type="match status" value="1"/>
</dbReference>
<proteinExistence type="inferred from homology"/>
<name>A0A1W1BC25_9ZZZZ</name>
<evidence type="ECO:0000256" key="3">
    <source>
        <dbReference type="ARBA" id="ARBA00023004"/>
    </source>
</evidence>
<dbReference type="InterPro" id="IPR012312">
    <property type="entry name" value="Hemerythrin-like"/>
</dbReference>
<dbReference type="InterPro" id="IPR050669">
    <property type="entry name" value="Hemerythrin"/>
</dbReference>
<dbReference type="CDD" id="cd12107">
    <property type="entry name" value="Hemerythrin"/>
    <property type="match status" value="1"/>
</dbReference>
<dbReference type="InterPro" id="IPR035938">
    <property type="entry name" value="Hemerythrin-like_sf"/>
</dbReference>
<protein>
    <submittedName>
        <fullName evidence="5">Hemerythrin-like metal-binding protein</fullName>
    </submittedName>
</protein>
<reference evidence="5" key="1">
    <citation type="submission" date="2016-10" db="EMBL/GenBank/DDBJ databases">
        <authorList>
            <person name="de Groot N.N."/>
        </authorList>
    </citation>
    <scope>NUCLEOTIDE SEQUENCE</scope>
</reference>
<evidence type="ECO:0000313" key="5">
    <source>
        <dbReference type="EMBL" id="SFV51094.1"/>
    </source>
</evidence>
<evidence type="ECO:0000259" key="4">
    <source>
        <dbReference type="Pfam" id="PF01814"/>
    </source>
</evidence>
<dbReference type="GO" id="GO:0046872">
    <property type="term" value="F:metal ion binding"/>
    <property type="evidence" value="ECO:0007669"/>
    <property type="project" value="UniProtKB-KW"/>
</dbReference>
<dbReference type="Pfam" id="PF01814">
    <property type="entry name" value="Hemerythrin"/>
    <property type="match status" value="1"/>
</dbReference>
<sequence length="135" mass="15203">MIAQEQLPMVAMPSMNDTHLEDIILINQLSAAAQSRNIPATKIFLEELIEHSISHFSGEEAMMKEYNFPPYAIHKAEHDRVLKELNNVTRIFSEGEGDFSLVTSYVDGSLIPWLLNHIETLDTVSAMFIVNATKS</sequence>
<dbReference type="Gene3D" id="1.20.120.50">
    <property type="entry name" value="Hemerythrin-like"/>
    <property type="match status" value="1"/>
</dbReference>
<dbReference type="AlphaFoldDB" id="A0A1W1BC25"/>
<keyword evidence="2" id="KW-0479">Metal-binding</keyword>
<evidence type="ECO:0000256" key="2">
    <source>
        <dbReference type="ARBA" id="ARBA00022723"/>
    </source>
</evidence>
<keyword evidence="3" id="KW-0408">Iron</keyword>